<dbReference type="InterPro" id="IPR036791">
    <property type="entry name" value="Ribosomal_bL9_C_sf"/>
</dbReference>
<dbReference type="Pfam" id="PF03948">
    <property type="entry name" value="Ribosomal_L9_C"/>
    <property type="match status" value="1"/>
</dbReference>
<dbReference type="AlphaFoldDB" id="A0A1W1I3H6"/>
<evidence type="ECO:0000256" key="6">
    <source>
        <dbReference type="ARBA" id="ARBA00035292"/>
    </source>
</evidence>
<keyword evidence="3 7" id="KW-0694">RNA-binding</keyword>
<accession>A0A1W1I3H6</accession>
<dbReference type="GO" id="GO:0019843">
    <property type="term" value="F:rRNA binding"/>
    <property type="evidence" value="ECO:0007669"/>
    <property type="project" value="UniProtKB-UniRule"/>
</dbReference>
<dbReference type="KEGG" id="nja:NSJP_1221"/>
<dbReference type="SUPFAM" id="SSF55658">
    <property type="entry name" value="L9 N-domain-like"/>
    <property type="match status" value="1"/>
</dbReference>
<dbReference type="Gene3D" id="3.40.5.10">
    <property type="entry name" value="Ribosomal protein L9, N-terminal domain"/>
    <property type="match status" value="1"/>
</dbReference>
<keyword evidence="5 7" id="KW-0687">Ribonucleoprotein</keyword>
<reference evidence="9 10" key="1">
    <citation type="submission" date="2017-03" db="EMBL/GenBank/DDBJ databases">
        <authorList>
            <person name="Afonso C.L."/>
            <person name="Miller P.J."/>
            <person name="Scott M.A."/>
            <person name="Spackman E."/>
            <person name="Goraichik I."/>
            <person name="Dimitrov K.M."/>
            <person name="Suarez D.L."/>
            <person name="Swayne D.E."/>
        </authorList>
    </citation>
    <scope>NUCLEOTIDE SEQUENCE [LARGE SCALE GENOMIC DNA]</scope>
    <source>
        <strain evidence="9">Genome sequencing of Nitrospira japonica strain NJ11</strain>
    </source>
</reference>
<evidence type="ECO:0000313" key="9">
    <source>
        <dbReference type="EMBL" id="SLM47393.1"/>
    </source>
</evidence>
<feature type="domain" description="Ribosomal protein L9" evidence="8">
    <location>
        <begin position="13"/>
        <end position="40"/>
    </location>
</feature>
<dbReference type="InterPro" id="IPR000244">
    <property type="entry name" value="Ribosomal_bL9"/>
</dbReference>
<dbReference type="GO" id="GO:0006412">
    <property type="term" value="P:translation"/>
    <property type="evidence" value="ECO:0007669"/>
    <property type="project" value="UniProtKB-UniRule"/>
</dbReference>
<dbReference type="InterPro" id="IPR020594">
    <property type="entry name" value="Ribosomal_bL9_bac/chp"/>
</dbReference>
<evidence type="ECO:0000313" key="10">
    <source>
        <dbReference type="Proteomes" id="UP000192042"/>
    </source>
</evidence>
<gene>
    <name evidence="7 9" type="primary">rplI</name>
    <name evidence="9" type="ORF">NSJP_1221</name>
</gene>
<dbReference type="GO" id="GO:0005840">
    <property type="term" value="C:ribosome"/>
    <property type="evidence" value="ECO:0007669"/>
    <property type="project" value="UniProtKB-KW"/>
</dbReference>
<dbReference type="InterPro" id="IPR020069">
    <property type="entry name" value="Ribosomal_bL9_C"/>
</dbReference>
<dbReference type="GO" id="GO:0003735">
    <property type="term" value="F:structural constituent of ribosome"/>
    <property type="evidence" value="ECO:0007669"/>
    <property type="project" value="InterPro"/>
</dbReference>
<evidence type="ECO:0000256" key="7">
    <source>
        <dbReference type="HAMAP-Rule" id="MF_00503"/>
    </source>
</evidence>
<proteinExistence type="inferred from homology"/>
<dbReference type="Proteomes" id="UP000192042">
    <property type="component" value="Chromosome I"/>
</dbReference>
<evidence type="ECO:0000256" key="3">
    <source>
        <dbReference type="ARBA" id="ARBA00022884"/>
    </source>
</evidence>
<organism evidence="9 10">
    <name type="scientific">Nitrospira japonica</name>
    <dbReference type="NCBI Taxonomy" id="1325564"/>
    <lineage>
        <taxon>Bacteria</taxon>
        <taxon>Pseudomonadati</taxon>
        <taxon>Nitrospirota</taxon>
        <taxon>Nitrospiria</taxon>
        <taxon>Nitrospirales</taxon>
        <taxon>Nitrospiraceae</taxon>
        <taxon>Nitrospira</taxon>
    </lineage>
</organism>
<keyword evidence="10" id="KW-1185">Reference proteome</keyword>
<comment type="similarity">
    <text evidence="1 7">Belongs to the bacterial ribosomal protein bL9 family.</text>
</comment>
<evidence type="ECO:0000256" key="5">
    <source>
        <dbReference type="ARBA" id="ARBA00023274"/>
    </source>
</evidence>
<dbReference type="OrthoDB" id="9788336at2"/>
<keyword evidence="4 7" id="KW-0689">Ribosomal protein</keyword>
<dbReference type="InterPro" id="IPR020070">
    <property type="entry name" value="Ribosomal_bL9_N"/>
</dbReference>
<dbReference type="GO" id="GO:1990904">
    <property type="term" value="C:ribonucleoprotein complex"/>
    <property type="evidence" value="ECO:0007669"/>
    <property type="project" value="UniProtKB-KW"/>
</dbReference>
<name>A0A1W1I3H6_9BACT</name>
<dbReference type="InterPro" id="IPR036935">
    <property type="entry name" value="Ribosomal_bL9_N_sf"/>
</dbReference>
<dbReference type="NCBIfam" id="TIGR00158">
    <property type="entry name" value="L9"/>
    <property type="match status" value="1"/>
</dbReference>
<dbReference type="HAMAP" id="MF_00503">
    <property type="entry name" value="Ribosomal_bL9"/>
    <property type="match status" value="1"/>
</dbReference>
<protein>
    <recommendedName>
        <fullName evidence="6 7">Large ribosomal subunit protein bL9</fullName>
    </recommendedName>
</protein>
<dbReference type="Pfam" id="PF01281">
    <property type="entry name" value="Ribosomal_L9_N"/>
    <property type="match status" value="1"/>
</dbReference>
<comment type="function">
    <text evidence="7">Binds to the 23S rRNA.</text>
</comment>
<keyword evidence="2 7" id="KW-0699">rRNA-binding</keyword>
<dbReference type="Gene3D" id="3.10.430.100">
    <property type="entry name" value="Ribosomal protein L9, C-terminal domain"/>
    <property type="match status" value="1"/>
</dbReference>
<dbReference type="EMBL" id="LT828648">
    <property type="protein sequence ID" value="SLM47393.1"/>
    <property type="molecule type" value="Genomic_DNA"/>
</dbReference>
<evidence type="ECO:0000256" key="2">
    <source>
        <dbReference type="ARBA" id="ARBA00022730"/>
    </source>
</evidence>
<evidence type="ECO:0000256" key="1">
    <source>
        <dbReference type="ARBA" id="ARBA00010605"/>
    </source>
</evidence>
<dbReference type="STRING" id="1325564.NSJP_1221"/>
<sequence length="158" mass="17472">MKVILQETMDGVGHLGDLIDVKDGFARNFLLPRKKAVVANDRNIKSFEHAKRVAADRAKKEKLEIEAHAKKLSTVTLTVEAQVGKDDKMFGSVTVKDIAEGLAEQGYQVDRRKIQLPHPIKELGSFTVPVKMPREVTAAVTVRVVKRQEAEPASDSSN</sequence>
<evidence type="ECO:0000259" key="8">
    <source>
        <dbReference type="PROSITE" id="PS00651"/>
    </source>
</evidence>
<evidence type="ECO:0000256" key="4">
    <source>
        <dbReference type="ARBA" id="ARBA00022980"/>
    </source>
</evidence>
<dbReference type="PANTHER" id="PTHR21368">
    <property type="entry name" value="50S RIBOSOMAL PROTEIN L9"/>
    <property type="match status" value="1"/>
</dbReference>
<dbReference type="PROSITE" id="PS00651">
    <property type="entry name" value="RIBOSOMAL_L9"/>
    <property type="match status" value="1"/>
</dbReference>
<dbReference type="InterPro" id="IPR009027">
    <property type="entry name" value="Ribosomal_bL9/RNase_H1_N"/>
</dbReference>
<dbReference type="RefSeq" id="WP_080885938.1">
    <property type="nucleotide sequence ID" value="NZ_LT828648.1"/>
</dbReference>
<dbReference type="SUPFAM" id="SSF55653">
    <property type="entry name" value="Ribosomal protein L9 C-domain"/>
    <property type="match status" value="1"/>
</dbReference>